<dbReference type="RefSeq" id="WP_012636087.1">
    <property type="nucleotide sequence ID" value="NC_011899.1"/>
</dbReference>
<keyword evidence="3" id="KW-0067">ATP-binding</keyword>
<dbReference type="PROSITE" id="PS50893">
    <property type="entry name" value="ABC_TRANSPORTER_2"/>
    <property type="match status" value="1"/>
</dbReference>
<dbReference type="eggNOG" id="COG1116">
    <property type="taxonomic scope" value="Bacteria"/>
</dbReference>
<evidence type="ECO:0000313" key="6">
    <source>
        <dbReference type="Proteomes" id="UP000000719"/>
    </source>
</evidence>
<dbReference type="OrthoDB" id="9802264at2"/>
<dbReference type="EMBL" id="CP001098">
    <property type="protein sequence ID" value="ACL69902.1"/>
    <property type="molecule type" value="Genomic_DNA"/>
</dbReference>
<evidence type="ECO:0000259" key="4">
    <source>
        <dbReference type="PROSITE" id="PS50893"/>
    </source>
</evidence>
<evidence type="ECO:0000256" key="3">
    <source>
        <dbReference type="ARBA" id="ARBA00022840"/>
    </source>
</evidence>
<dbReference type="InterPro" id="IPR050166">
    <property type="entry name" value="ABC_transporter_ATP-bind"/>
</dbReference>
<dbReference type="PANTHER" id="PTHR42788:SF21">
    <property type="entry name" value="ABC TRANSPORTER ATP-BINDING PROTEIN"/>
    <property type="match status" value="1"/>
</dbReference>
<reference evidence="5 6" key="1">
    <citation type="journal article" date="2009" name="PLoS ONE">
        <title>Genome analysis of the anaerobic thermohalophilic bacterium Halothermothrix orenii.</title>
        <authorList>
            <person name="Mavromatis K."/>
            <person name="Ivanova N."/>
            <person name="Anderson I."/>
            <person name="Lykidis A."/>
            <person name="Hooper S.D."/>
            <person name="Sun H."/>
            <person name="Kunin V."/>
            <person name="Lapidus A."/>
            <person name="Hugenholtz P."/>
            <person name="Patel B."/>
            <person name="Kyrpides N.C."/>
        </authorList>
    </citation>
    <scope>NUCLEOTIDE SEQUENCE [LARGE SCALE GENOMIC DNA]</scope>
    <source>
        <strain evidence="6">H 168 / OCM 544 / DSM 9562</strain>
    </source>
</reference>
<dbReference type="Pfam" id="PF00005">
    <property type="entry name" value="ABC_tran"/>
    <property type="match status" value="1"/>
</dbReference>
<gene>
    <name evidence="5" type="ordered locus">Hore_11500</name>
</gene>
<sequence>MFKEKVIVKGVEKKYISKKGETQALKDINFSIFENEFISIVGPSGCGKTTLLSIISGLIPPDKGEVYINGKKVKGICPHIGYMLQEDYLLQWRTVYDNIKLGLEIKGRVNKKTEERINKLLAISGLTDFKDFYPKELSGGMRQRVALARTLAPDPDILLLDEPFSSLDYQTKLMMEEELADILNKDQKTVILVTHDIAEAISLSNRVIILSKRPGKIKKIVDIEFEKGLTPLQKRNIKLFQDYFNNIWKELDINVQT</sequence>
<dbReference type="InterPro" id="IPR003593">
    <property type="entry name" value="AAA+_ATPase"/>
</dbReference>
<dbReference type="Gene3D" id="3.40.50.300">
    <property type="entry name" value="P-loop containing nucleotide triphosphate hydrolases"/>
    <property type="match status" value="1"/>
</dbReference>
<dbReference type="PROSITE" id="PS00211">
    <property type="entry name" value="ABC_TRANSPORTER_1"/>
    <property type="match status" value="1"/>
</dbReference>
<dbReference type="KEGG" id="hor:Hore_11500"/>
<keyword evidence="1" id="KW-0813">Transport</keyword>
<keyword evidence="2" id="KW-0547">Nucleotide-binding</keyword>
<name>B8CX83_HALOH</name>
<keyword evidence="6" id="KW-1185">Reference proteome</keyword>
<dbReference type="HOGENOM" id="CLU_000604_1_22_9"/>
<dbReference type="PANTHER" id="PTHR42788">
    <property type="entry name" value="TAURINE IMPORT ATP-BINDING PROTEIN-RELATED"/>
    <property type="match status" value="1"/>
</dbReference>
<dbReference type="SMART" id="SM00382">
    <property type="entry name" value="AAA"/>
    <property type="match status" value="1"/>
</dbReference>
<dbReference type="SUPFAM" id="SSF52540">
    <property type="entry name" value="P-loop containing nucleoside triphosphate hydrolases"/>
    <property type="match status" value="1"/>
</dbReference>
<accession>B8CX83</accession>
<dbReference type="InterPro" id="IPR017871">
    <property type="entry name" value="ABC_transporter-like_CS"/>
</dbReference>
<feature type="domain" description="ABC transporter" evidence="4">
    <location>
        <begin position="6"/>
        <end position="237"/>
    </location>
</feature>
<dbReference type="InterPro" id="IPR003439">
    <property type="entry name" value="ABC_transporter-like_ATP-bd"/>
</dbReference>
<dbReference type="InterPro" id="IPR027417">
    <property type="entry name" value="P-loop_NTPase"/>
</dbReference>
<evidence type="ECO:0000256" key="2">
    <source>
        <dbReference type="ARBA" id="ARBA00022741"/>
    </source>
</evidence>
<dbReference type="CDD" id="cd03293">
    <property type="entry name" value="ABC_NrtD_SsuB_transporters"/>
    <property type="match status" value="1"/>
</dbReference>
<dbReference type="Proteomes" id="UP000000719">
    <property type="component" value="Chromosome"/>
</dbReference>
<proteinExistence type="predicted"/>
<organism evidence="5 6">
    <name type="scientific">Halothermothrix orenii (strain H 168 / OCM 544 / DSM 9562)</name>
    <dbReference type="NCBI Taxonomy" id="373903"/>
    <lineage>
        <taxon>Bacteria</taxon>
        <taxon>Bacillati</taxon>
        <taxon>Bacillota</taxon>
        <taxon>Clostridia</taxon>
        <taxon>Halanaerobiales</taxon>
        <taxon>Halothermotrichaceae</taxon>
        <taxon>Halothermothrix</taxon>
    </lineage>
</organism>
<dbReference type="AlphaFoldDB" id="B8CX83"/>
<evidence type="ECO:0000256" key="1">
    <source>
        <dbReference type="ARBA" id="ARBA00022448"/>
    </source>
</evidence>
<protein>
    <submittedName>
        <fullName evidence="5">ABC transporter related</fullName>
    </submittedName>
</protein>
<dbReference type="GO" id="GO:0016887">
    <property type="term" value="F:ATP hydrolysis activity"/>
    <property type="evidence" value="ECO:0007669"/>
    <property type="project" value="InterPro"/>
</dbReference>
<evidence type="ECO:0000313" key="5">
    <source>
        <dbReference type="EMBL" id="ACL69902.1"/>
    </source>
</evidence>
<dbReference type="GO" id="GO:0005524">
    <property type="term" value="F:ATP binding"/>
    <property type="evidence" value="ECO:0007669"/>
    <property type="project" value="UniProtKB-KW"/>
</dbReference>
<dbReference type="STRING" id="373903.Hore_11500"/>